<dbReference type="OrthoDB" id="5961at2759"/>
<sequence>MDDESILNALRSSLRLNSNENNNTPRIFSQQGQVYNDNNNSDDDDMNLSDGDITMKDYTEDELEMPLNLQQQFENNDIKVDHENNSQNYDSVEDDKQQKIIRGKSKSLIRTLLQPEEQGYLFGVMLLPERKTHNNSINYEDSEPEITENRISLRYDQENKNRSELINNDAIHPIKTISGKHDDRNIIIHNHYYNIITPNHHEFNDTYIPDDNYYQNSDKGKKNNTEYGRIDQEYYRRSTFVFENLKNVINYSILISLVTIIILRLHKDIGIEYNNLIIRERFQQEQCMNEYYENRCDINGQLPALKDDCLEWKICFSSGNTAHFKKVFYSELCMRVIGRLINETLNNIGGRNKMFLVIVLVVWYIGNFMYGYARSQERNKEIHYHNHNSDIQQSGVSPEEENDNVDMLNNSYNGNYEMVVRSRKSGGIR</sequence>
<dbReference type="GO" id="GO:0031965">
    <property type="term" value="C:nuclear membrane"/>
    <property type="evidence" value="ECO:0007669"/>
    <property type="project" value="InterPro"/>
</dbReference>
<evidence type="ECO:0000256" key="2">
    <source>
        <dbReference type="SAM" id="Phobius"/>
    </source>
</evidence>
<dbReference type="PANTHER" id="PTHR28136">
    <property type="entry name" value="NUCLEUS EXPORT PROTEIN BRR6"/>
    <property type="match status" value="1"/>
</dbReference>
<proteinExistence type="predicted"/>
<keyword evidence="5" id="KW-1185">Reference proteome</keyword>
<gene>
    <name evidence="4" type="ORF">C6P40_001583</name>
</gene>
<dbReference type="Proteomes" id="UP000697127">
    <property type="component" value="Unassembled WGS sequence"/>
</dbReference>
<dbReference type="InterPro" id="IPR040202">
    <property type="entry name" value="Brl1/Brr6"/>
</dbReference>
<dbReference type="GO" id="GO:0055088">
    <property type="term" value="P:lipid homeostasis"/>
    <property type="evidence" value="ECO:0007669"/>
    <property type="project" value="InterPro"/>
</dbReference>
<evidence type="ECO:0000313" key="4">
    <source>
        <dbReference type="EMBL" id="KAG0687945.1"/>
    </source>
</evidence>
<keyword evidence="2" id="KW-0812">Transmembrane</keyword>
<dbReference type="GO" id="GO:0006998">
    <property type="term" value="P:nuclear envelope organization"/>
    <property type="evidence" value="ECO:0007669"/>
    <property type="project" value="InterPro"/>
</dbReference>
<dbReference type="AlphaFoldDB" id="A0A9P6WIU2"/>
<feature type="compositionally biased region" description="Polar residues" evidence="1">
    <location>
        <begin position="24"/>
        <end position="35"/>
    </location>
</feature>
<evidence type="ECO:0000256" key="1">
    <source>
        <dbReference type="SAM" id="MobiDB-lite"/>
    </source>
</evidence>
<dbReference type="SMART" id="SM01042">
    <property type="entry name" value="Brr6_like_C_C"/>
    <property type="match status" value="1"/>
</dbReference>
<dbReference type="PANTHER" id="PTHR28136:SF1">
    <property type="entry name" value="NUCLEUS EXPORT PROTEIN BRL1"/>
    <property type="match status" value="1"/>
</dbReference>
<evidence type="ECO:0000259" key="3">
    <source>
        <dbReference type="SMART" id="SM01042"/>
    </source>
</evidence>
<feature type="transmembrane region" description="Helical" evidence="2">
    <location>
        <begin position="354"/>
        <end position="373"/>
    </location>
</feature>
<keyword evidence="2" id="KW-1133">Transmembrane helix</keyword>
<dbReference type="Pfam" id="PF10104">
    <property type="entry name" value="Brr6_like_C_C"/>
    <property type="match status" value="1"/>
</dbReference>
<feature type="region of interest" description="Disordered" evidence="1">
    <location>
        <begin position="16"/>
        <end position="48"/>
    </location>
</feature>
<dbReference type="EMBL" id="PUHW01000197">
    <property type="protein sequence ID" value="KAG0687945.1"/>
    <property type="molecule type" value="Genomic_DNA"/>
</dbReference>
<feature type="domain" description="Brl1/Brr6" evidence="3">
    <location>
        <begin position="247"/>
        <end position="374"/>
    </location>
</feature>
<protein>
    <recommendedName>
        <fullName evidence="3">Brl1/Brr6 domain-containing protein</fullName>
    </recommendedName>
</protein>
<reference evidence="4" key="1">
    <citation type="submission" date="2020-11" db="EMBL/GenBank/DDBJ databases">
        <title>Kefir isolates.</title>
        <authorList>
            <person name="Marcisauskas S."/>
            <person name="Kim Y."/>
            <person name="Blasche S."/>
        </authorList>
    </citation>
    <scope>NUCLEOTIDE SEQUENCE</scope>
    <source>
        <strain evidence="4">Olga-1</strain>
    </source>
</reference>
<dbReference type="InterPro" id="IPR018767">
    <property type="entry name" value="Brl1/Brr6_dom"/>
</dbReference>
<name>A0A9P6WIU2_9ASCO</name>
<evidence type="ECO:0000313" key="5">
    <source>
        <dbReference type="Proteomes" id="UP000697127"/>
    </source>
</evidence>
<accession>A0A9P6WIU2</accession>
<keyword evidence="2" id="KW-0472">Membrane</keyword>
<organism evidence="4 5">
    <name type="scientific">Pichia californica</name>
    <dbReference type="NCBI Taxonomy" id="460514"/>
    <lineage>
        <taxon>Eukaryota</taxon>
        <taxon>Fungi</taxon>
        <taxon>Dikarya</taxon>
        <taxon>Ascomycota</taxon>
        <taxon>Saccharomycotina</taxon>
        <taxon>Pichiomycetes</taxon>
        <taxon>Pichiales</taxon>
        <taxon>Pichiaceae</taxon>
        <taxon>Pichia</taxon>
    </lineage>
</organism>
<comment type="caution">
    <text evidence="4">The sequence shown here is derived from an EMBL/GenBank/DDBJ whole genome shotgun (WGS) entry which is preliminary data.</text>
</comment>